<evidence type="ECO:0000256" key="5">
    <source>
        <dbReference type="SAM" id="SignalP"/>
    </source>
</evidence>
<name>D9SEA2_GALCS</name>
<gene>
    <name evidence="7" type="ordered locus">Galf_0842</name>
</gene>
<feature type="chain" id="PRO_5003128008" description="Cytochrome c domain-containing protein" evidence="5">
    <location>
        <begin position="23"/>
        <end position="243"/>
    </location>
</feature>
<dbReference type="EMBL" id="CP002159">
    <property type="protein sequence ID" value="ADL54878.1"/>
    <property type="molecule type" value="Genomic_DNA"/>
</dbReference>
<evidence type="ECO:0000313" key="8">
    <source>
        <dbReference type="Proteomes" id="UP000001235"/>
    </source>
</evidence>
<feature type="signal peptide" evidence="5">
    <location>
        <begin position="1"/>
        <end position="22"/>
    </location>
</feature>
<accession>D9SEA2</accession>
<dbReference type="OrthoDB" id="9811281at2"/>
<keyword evidence="8" id="KW-1185">Reference proteome</keyword>
<feature type="domain" description="Cytochrome c" evidence="6">
    <location>
        <begin position="13"/>
        <end position="122"/>
    </location>
</feature>
<dbReference type="KEGG" id="gca:Galf_0842"/>
<evidence type="ECO:0000313" key="7">
    <source>
        <dbReference type="EMBL" id="ADL54878.1"/>
    </source>
</evidence>
<dbReference type="InterPro" id="IPR036909">
    <property type="entry name" value="Cyt_c-like_dom_sf"/>
</dbReference>
<dbReference type="AlphaFoldDB" id="D9SEA2"/>
<evidence type="ECO:0000259" key="6">
    <source>
        <dbReference type="PROSITE" id="PS51007"/>
    </source>
</evidence>
<evidence type="ECO:0000256" key="4">
    <source>
        <dbReference type="PROSITE-ProRule" id="PRU00433"/>
    </source>
</evidence>
<evidence type="ECO:0000256" key="2">
    <source>
        <dbReference type="ARBA" id="ARBA00022723"/>
    </source>
</evidence>
<dbReference type="STRING" id="395494.Galf_0842"/>
<organism evidence="7 8">
    <name type="scientific">Gallionella capsiferriformans (strain ES-2)</name>
    <name type="common">Gallionella ferruginea capsiferriformans (strain ES-2)</name>
    <dbReference type="NCBI Taxonomy" id="395494"/>
    <lineage>
        <taxon>Bacteria</taxon>
        <taxon>Pseudomonadati</taxon>
        <taxon>Pseudomonadota</taxon>
        <taxon>Betaproteobacteria</taxon>
        <taxon>Nitrosomonadales</taxon>
        <taxon>Gallionellaceae</taxon>
        <taxon>Gallionella</taxon>
    </lineage>
</organism>
<sequence precursor="true">MKSVVINIIAIVALLTTGSALATDMPPFAMRYGCVACHTIDKKMIGPSWMEISKAYNDNTKTSTGIPISEILRKKTAEEFLKMRIAGGGAGTWGMVMMPPSDPAKIGQGDIDRLVTGIMGLSKGRTPKEEFVKLSNLHGCKSCHSMDKKNIGPSWMDISKFYNNSIASPHDGLKASDVLKSRTAEEWLLFKISHGGQGNWGMRLMPALEYRYITLLDSIKMDPDNMYDEFNELAKFIMGLAKR</sequence>
<dbReference type="GO" id="GO:0009055">
    <property type="term" value="F:electron transfer activity"/>
    <property type="evidence" value="ECO:0007669"/>
    <property type="project" value="InterPro"/>
</dbReference>
<dbReference type="GO" id="GO:0020037">
    <property type="term" value="F:heme binding"/>
    <property type="evidence" value="ECO:0007669"/>
    <property type="project" value="InterPro"/>
</dbReference>
<evidence type="ECO:0000256" key="1">
    <source>
        <dbReference type="ARBA" id="ARBA00022617"/>
    </source>
</evidence>
<dbReference type="eggNOG" id="COG4654">
    <property type="taxonomic scope" value="Bacteria"/>
</dbReference>
<dbReference type="SUPFAM" id="SSF46626">
    <property type="entry name" value="Cytochrome c"/>
    <property type="match status" value="2"/>
</dbReference>
<dbReference type="GO" id="GO:0046872">
    <property type="term" value="F:metal ion binding"/>
    <property type="evidence" value="ECO:0007669"/>
    <property type="project" value="UniProtKB-KW"/>
</dbReference>
<keyword evidence="3 4" id="KW-0408">Iron</keyword>
<dbReference type="HOGENOM" id="CLU_1141276_0_0_4"/>
<dbReference type="PROSITE" id="PS51007">
    <property type="entry name" value="CYTC"/>
    <property type="match status" value="1"/>
</dbReference>
<dbReference type="RefSeq" id="WP_013292819.1">
    <property type="nucleotide sequence ID" value="NC_014394.1"/>
</dbReference>
<proteinExistence type="predicted"/>
<evidence type="ECO:0000256" key="3">
    <source>
        <dbReference type="ARBA" id="ARBA00023004"/>
    </source>
</evidence>
<protein>
    <recommendedName>
        <fullName evidence="6">Cytochrome c domain-containing protein</fullName>
    </recommendedName>
</protein>
<dbReference type="Proteomes" id="UP000001235">
    <property type="component" value="Chromosome"/>
</dbReference>
<reference evidence="7 8" key="1">
    <citation type="submission" date="2010-08" db="EMBL/GenBank/DDBJ databases">
        <title>Complete sequence of Gallionella capsiferriformans ES-2.</title>
        <authorList>
            <consortium name="US DOE Joint Genome Institute"/>
            <person name="Lucas S."/>
            <person name="Copeland A."/>
            <person name="Lapidus A."/>
            <person name="Cheng J.-F."/>
            <person name="Bruce D."/>
            <person name="Goodwin L."/>
            <person name="Pitluck S."/>
            <person name="Chertkov O."/>
            <person name="Davenport K.W."/>
            <person name="Detter J.C."/>
            <person name="Han C."/>
            <person name="Tapia R."/>
            <person name="Land M."/>
            <person name="Hauser L."/>
            <person name="Chang Y.-J."/>
            <person name="Jeffries C."/>
            <person name="Kyrpides N."/>
            <person name="Ivanova N."/>
            <person name="Mikhailova N."/>
            <person name="Shelobolina E.S."/>
            <person name="Picardal F."/>
            <person name="Roden E."/>
            <person name="Emerson D."/>
            <person name="Woyke T."/>
        </authorList>
    </citation>
    <scope>NUCLEOTIDE SEQUENCE [LARGE SCALE GENOMIC DNA]</scope>
    <source>
        <strain evidence="7 8">ES-2</strain>
    </source>
</reference>
<dbReference type="InterPro" id="IPR009056">
    <property type="entry name" value="Cyt_c-like_dom"/>
</dbReference>
<dbReference type="Gene3D" id="1.10.760.10">
    <property type="entry name" value="Cytochrome c-like domain"/>
    <property type="match status" value="2"/>
</dbReference>
<keyword evidence="5" id="KW-0732">Signal</keyword>
<keyword evidence="1 4" id="KW-0349">Heme</keyword>
<keyword evidence="2 4" id="KW-0479">Metal-binding</keyword>